<comment type="caution">
    <text evidence="1">The sequence shown here is derived from an EMBL/GenBank/DDBJ whole genome shotgun (WGS) entry which is preliminary data.</text>
</comment>
<evidence type="ECO:0000313" key="2">
    <source>
        <dbReference type="Proteomes" id="UP000235145"/>
    </source>
</evidence>
<keyword evidence="2" id="KW-1185">Reference proteome</keyword>
<name>A0A9R1WLS5_LACSA</name>
<reference evidence="1 2" key="1">
    <citation type="journal article" date="2017" name="Nat. Commun.">
        <title>Genome assembly with in vitro proximity ligation data and whole-genome triplication in lettuce.</title>
        <authorList>
            <person name="Reyes-Chin-Wo S."/>
            <person name="Wang Z."/>
            <person name="Yang X."/>
            <person name="Kozik A."/>
            <person name="Arikit S."/>
            <person name="Song C."/>
            <person name="Xia L."/>
            <person name="Froenicke L."/>
            <person name="Lavelle D.O."/>
            <person name="Truco M.J."/>
            <person name="Xia R."/>
            <person name="Zhu S."/>
            <person name="Xu C."/>
            <person name="Xu H."/>
            <person name="Xu X."/>
            <person name="Cox K."/>
            <person name="Korf I."/>
            <person name="Meyers B.C."/>
            <person name="Michelmore R.W."/>
        </authorList>
    </citation>
    <scope>NUCLEOTIDE SEQUENCE [LARGE SCALE GENOMIC DNA]</scope>
    <source>
        <strain evidence="2">cv. Salinas</strain>
        <tissue evidence="1">Seedlings</tissue>
    </source>
</reference>
<evidence type="ECO:0008006" key="3">
    <source>
        <dbReference type="Google" id="ProtNLM"/>
    </source>
</evidence>
<gene>
    <name evidence="1" type="ORF">LSAT_V11C100014900</name>
</gene>
<organism evidence="1 2">
    <name type="scientific">Lactuca sativa</name>
    <name type="common">Garden lettuce</name>
    <dbReference type="NCBI Taxonomy" id="4236"/>
    <lineage>
        <taxon>Eukaryota</taxon>
        <taxon>Viridiplantae</taxon>
        <taxon>Streptophyta</taxon>
        <taxon>Embryophyta</taxon>
        <taxon>Tracheophyta</taxon>
        <taxon>Spermatophyta</taxon>
        <taxon>Magnoliopsida</taxon>
        <taxon>eudicotyledons</taxon>
        <taxon>Gunneridae</taxon>
        <taxon>Pentapetalae</taxon>
        <taxon>asterids</taxon>
        <taxon>campanulids</taxon>
        <taxon>Asterales</taxon>
        <taxon>Asteraceae</taxon>
        <taxon>Cichorioideae</taxon>
        <taxon>Cichorieae</taxon>
        <taxon>Lactucinae</taxon>
        <taxon>Lactuca</taxon>
    </lineage>
</organism>
<protein>
    <recommendedName>
        <fullName evidence="3">MULE transposase domain-containing protein</fullName>
    </recommendedName>
</protein>
<sequence length="136" mass="15502">MFIAVVIDEKTQTLPTIFYLGMTNNIDYCIWFLMRLKEALRDAREVSFIINMDNVITSSLGQLFPNFYHVYCCKCLALHLLTIVVETEHLNICSSVHANHILQTLFRLTPNACEVPANTSYAISLTSIGMYLTSIF</sequence>
<dbReference type="Proteomes" id="UP000235145">
    <property type="component" value="Unassembled WGS sequence"/>
</dbReference>
<accession>A0A9R1WLS5</accession>
<proteinExistence type="predicted"/>
<dbReference type="EMBL" id="NBSK02000001">
    <property type="protein sequence ID" value="KAJ0226363.1"/>
    <property type="molecule type" value="Genomic_DNA"/>
</dbReference>
<evidence type="ECO:0000313" key="1">
    <source>
        <dbReference type="EMBL" id="KAJ0226363.1"/>
    </source>
</evidence>
<dbReference type="AlphaFoldDB" id="A0A9R1WLS5"/>